<evidence type="ECO:0000259" key="13">
    <source>
        <dbReference type="Pfam" id="PF08544"/>
    </source>
</evidence>
<comment type="pathway">
    <text evidence="10 11">Isoprenoid biosynthesis; isopentenyl diphosphate biosynthesis via mevalonate pathway; isopentenyl diphosphate from (R)-mevalonate: step 1/3.</text>
</comment>
<dbReference type="UniPathway" id="UPA00057">
    <property type="reaction ID" value="UER00098"/>
</dbReference>
<dbReference type="InParanoid" id="D9PZ56"/>
<sequence>MVNGSRAIATALGLWTQAIAYEKPSWPIEVESPALGLRCATGPELSCSSREATPLLAVVKALRGADVDVPPARVIISSEAPASAGLGSSASSSAALASALAELAGAGLSKEELYRVVMEGERAAHGNPSGVDPAAVIYGGTIVFRKGAGVVGTISPGLSVPLIVADSGARRSTSAPVLSVIRFLDRIGGLRDSMIGLVEQIIDLASDAIRKGSLEDIGNLMNINHGLLSAIGVSTPELEELVHAARRAGALGAKLTGAGWGGSIIAIAQPEKTNDVVSALSAHSRWVRALEAGAEGARVVEASY</sequence>
<dbReference type="EMBL" id="CP001742">
    <property type="protein sequence ID" value="ADL19843.1"/>
    <property type="molecule type" value="Genomic_DNA"/>
</dbReference>
<dbReference type="HAMAP" id="MF_00217">
    <property type="entry name" value="Mevalonate_kinase"/>
    <property type="match status" value="1"/>
</dbReference>
<dbReference type="InterPro" id="IPR014721">
    <property type="entry name" value="Ribsml_uS5_D2-typ_fold_subgr"/>
</dbReference>
<comment type="similarity">
    <text evidence="11">Belongs to the GHMP kinase family. Mevalonate kinase subfamily.</text>
</comment>
<evidence type="ECO:0000256" key="1">
    <source>
        <dbReference type="ARBA" id="ARBA00022490"/>
    </source>
</evidence>
<dbReference type="InterPro" id="IPR036554">
    <property type="entry name" value="GHMP_kinase_C_sf"/>
</dbReference>
<feature type="domain" description="GHMP kinase C-terminal" evidence="13">
    <location>
        <begin position="207"/>
        <end position="282"/>
    </location>
</feature>
<evidence type="ECO:0000313" key="15">
    <source>
        <dbReference type="Proteomes" id="UP000000346"/>
    </source>
</evidence>
<evidence type="ECO:0000256" key="9">
    <source>
        <dbReference type="ARBA" id="ARBA00023229"/>
    </source>
</evidence>
<dbReference type="PRINTS" id="PR00959">
    <property type="entry name" value="MEVGALKINASE"/>
</dbReference>
<evidence type="ECO:0000256" key="11">
    <source>
        <dbReference type="HAMAP-Rule" id="MF_00217"/>
    </source>
</evidence>
<dbReference type="GO" id="GO:0000287">
    <property type="term" value="F:magnesium ion binding"/>
    <property type="evidence" value="ECO:0007669"/>
    <property type="project" value="UniProtKB-UniRule"/>
</dbReference>
<dbReference type="SUPFAM" id="SSF55060">
    <property type="entry name" value="GHMP Kinase, C-terminal domain"/>
    <property type="match status" value="1"/>
</dbReference>
<keyword evidence="8 11" id="KW-0443">Lipid metabolism</keyword>
<dbReference type="KEGG" id="asc:ASAC_1438"/>
<feature type="binding site" evidence="11">
    <location>
        <begin position="81"/>
        <end position="91"/>
    </location>
    <ligand>
        <name>ATP</name>
        <dbReference type="ChEBI" id="CHEBI:30616"/>
    </ligand>
</feature>
<comment type="subcellular location">
    <subcellularLocation>
        <location evidence="11">Cytoplasm</location>
    </subcellularLocation>
</comment>
<dbReference type="SUPFAM" id="SSF54211">
    <property type="entry name" value="Ribosomal protein S5 domain 2-like"/>
    <property type="match status" value="1"/>
</dbReference>
<dbReference type="eggNOG" id="arCOG01028">
    <property type="taxonomic scope" value="Archaea"/>
</dbReference>
<evidence type="ECO:0000256" key="2">
    <source>
        <dbReference type="ARBA" id="ARBA00022516"/>
    </source>
</evidence>
<keyword evidence="15" id="KW-1185">Reference proteome</keyword>
<dbReference type="FunCoup" id="D9PZ56">
    <property type="interactions" value="102"/>
</dbReference>
<dbReference type="Gene3D" id="3.30.70.890">
    <property type="entry name" value="GHMP kinase, C-terminal domain"/>
    <property type="match status" value="1"/>
</dbReference>
<evidence type="ECO:0000256" key="6">
    <source>
        <dbReference type="ARBA" id="ARBA00022840"/>
    </source>
</evidence>
<dbReference type="EC" id="2.7.1.36" evidence="11"/>
<gene>
    <name evidence="11" type="primary">mvk</name>
    <name evidence="14" type="ordered locus">ASAC_1438</name>
</gene>
<dbReference type="InterPro" id="IPR020568">
    <property type="entry name" value="Ribosomal_Su5_D2-typ_SF"/>
</dbReference>
<keyword evidence="3 11" id="KW-0808">Transferase</keyword>
<proteinExistence type="inferred from homology"/>
<dbReference type="InterPro" id="IPR006205">
    <property type="entry name" value="Mev_gal_kin"/>
</dbReference>
<accession>D9PZ56</accession>
<dbReference type="AlphaFoldDB" id="D9PZ56"/>
<dbReference type="NCBIfam" id="TIGR00549">
    <property type="entry name" value="mevalon_kin"/>
    <property type="match status" value="1"/>
</dbReference>
<evidence type="ECO:0000256" key="8">
    <source>
        <dbReference type="ARBA" id="ARBA00023098"/>
    </source>
</evidence>
<keyword evidence="1 11" id="KW-0963">Cytoplasm</keyword>
<dbReference type="PANTHER" id="PTHR43290">
    <property type="entry name" value="MEVALONATE KINASE"/>
    <property type="match status" value="1"/>
</dbReference>
<keyword evidence="6 11" id="KW-0067">ATP-binding</keyword>
<reference evidence="14 15" key="1">
    <citation type="journal article" date="2010" name="Appl. Environ. Microbiol.">
        <title>The genome sequence of the crenarchaeon Acidilobus saccharovorans supports a new order, Acidilobales, and suggests an important ecological role in terrestrial acidic hot springs.</title>
        <authorList>
            <person name="Mardanov A.V."/>
            <person name="Svetlitchnyi V.A."/>
            <person name="Beletsky A.V."/>
            <person name="Prokofeva M.I."/>
            <person name="Bonch-Osmolovskaya E.A."/>
            <person name="Ravin N.V."/>
            <person name="Skryabin K.G."/>
        </authorList>
    </citation>
    <scope>NUCLEOTIDE SEQUENCE [LARGE SCALE GENOMIC DNA]</scope>
    <source>
        <strain evidence="15">DSM 16705 / JCM 18335 / VKM B-2471 / 345-15</strain>
    </source>
</reference>
<evidence type="ECO:0000256" key="4">
    <source>
        <dbReference type="ARBA" id="ARBA00022741"/>
    </source>
</evidence>
<dbReference type="OrthoDB" id="19001at2157"/>
<keyword evidence="7 11" id="KW-0460">Magnesium</keyword>
<keyword evidence="9 11" id="KW-0414">Isoprene biosynthesis</keyword>
<dbReference type="PANTHER" id="PTHR43290:SF2">
    <property type="entry name" value="MEVALONATE KINASE"/>
    <property type="match status" value="1"/>
</dbReference>
<feature type="domain" description="GHMP kinase N-terminal" evidence="12">
    <location>
        <begin position="58"/>
        <end position="140"/>
    </location>
</feature>
<evidence type="ECO:0000256" key="5">
    <source>
        <dbReference type="ARBA" id="ARBA00022777"/>
    </source>
</evidence>
<dbReference type="Proteomes" id="UP000000346">
    <property type="component" value="Chromosome"/>
</dbReference>
<dbReference type="GO" id="GO:0005524">
    <property type="term" value="F:ATP binding"/>
    <property type="evidence" value="ECO:0007669"/>
    <property type="project" value="UniProtKB-UniRule"/>
</dbReference>
<dbReference type="GO" id="GO:0005829">
    <property type="term" value="C:cytosol"/>
    <property type="evidence" value="ECO:0007669"/>
    <property type="project" value="TreeGrafter"/>
</dbReference>
<evidence type="ECO:0000313" key="14">
    <source>
        <dbReference type="EMBL" id="ADL19843.1"/>
    </source>
</evidence>
<dbReference type="Gene3D" id="3.30.230.10">
    <property type="match status" value="1"/>
</dbReference>
<evidence type="ECO:0000259" key="12">
    <source>
        <dbReference type="Pfam" id="PF00288"/>
    </source>
</evidence>
<keyword evidence="5 11" id="KW-0418">Kinase</keyword>
<comment type="catalytic activity">
    <reaction evidence="11">
        <text>(R)-mevalonate + ATP = (R)-5-phosphomevalonate + ADP + H(+)</text>
        <dbReference type="Rhea" id="RHEA:17065"/>
        <dbReference type="ChEBI" id="CHEBI:15378"/>
        <dbReference type="ChEBI" id="CHEBI:30616"/>
        <dbReference type="ChEBI" id="CHEBI:36464"/>
        <dbReference type="ChEBI" id="CHEBI:58146"/>
        <dbReference type="ChEBI" id="CHEBI:456216"/>
        <dbReference type="EC" id="2.7.1.36"/>
    </reaction>
</comment>
<evidence type="ECO:0000256" key="3">
    <source>
        <dbReference type="ARBA" id="ARBA00022679"/>
    </source>
</evidence>
<comment type="cofactor">
    <cofactor evidence="11">
        <name>Mg(2+)</name>
        <dbReference type="ChEBI" id="CHEBI:18420"/>
    </cofactor>
</comment>
<organism evidence="14 15">
    <name type="scientific">Acidilobus saccharovorans (strain DSM 16705 / JCM 18335 / VKM B-2471 / 345-15)</name>
    <dbReference type="NCBI Taxonomy" id="666510"/>
    <lineage>
        <taxon>Archaea</taxon>
        <taxon>Thermoproteota</taxon>
        <taxon>Thermoprotei</taxon>
        <taxon>Acidilobales</taxon>
        <taxon>Acidilobaceae</taxon>
        <taxon>Acidilobus</taxon>
    </lineage>
</organism>
<name>D9PZ56_ACIS3</name>
<dbReference type="HOGENOM" id="CLU_017814_2_1_2"/>
<evidence type="ECO:0000256" key="10">
    <source>
        <dbReference type="ARBA" id="ARBA00029438"/>
    </source>
</evidence>
<dbReference type="GO" id="GO:0019287">
    <property type="term" value="P:isopentenyl diphosphate biosynthetic process, mevalonate pathway"/>
    <property type="evidence" value="ECO:0007669"/>
    <property type="project" value="UniProtKB-UniRule"/>
</dbReference>
<dbReference type="InterPro" id="IPR022937">
    <property type="entry name" value="Mevalonate_kinase_arc"/>
</dbReference>
<dbReference type="Pfam" id="PF00288">
    <property type="entry name" value="GHMP_kinases_N"/>
    <property type="match status" value="1"/>
</dbReference>
<dbReference type="GO" id="GO:0004496">
    <property type="term" value="F:mevalonate kinase activity"/>
    <property type="evidence" value="ECO:0007669"/>
    <property type="project" value="UniProtKB-UniRule"/>
</dbReference>
<evidence type="ECO:0000256" key="7">
    <source>
        <dbReference type="ARBA" id="ARBA00022842"/>
    </source>
</evidence>
<keyword evidence="2 11" id="KW-0444">Lipid biosynthesis</keyword>
<dbReference type="STRING" id="666510.ASAC_1438"/>
<comment type="function">
    <text evidence="11">Catalyzes the phosphorylation of (R)-mevalonate (MVA) to (R)-mevalonate 5-phosphate (MVAP). Functions in the mevalonate (MVA) pathway leading to isopentenyl diphosphate (IPP), a key precursor for the biosynthesis of isoprenoid compounds such as archaeal membrane lipids.</text>
</comment>
<protein>
    <recommendedName>
        <fullName evidence="11">Mevalonate kinase</fullName>
        <shortName evidence="11">MK</shortName>
        <shortName evidence="11">MVK</shortName>
        <ecNumber evidence="11">2.7.1.36</ecNumber>
    </recommendedName>
</protein>
<comment type="subunit">
    <text evidence="11">Homodimer.</text>
</comment>
<keyword evidence="4 11" id="KW-0547">Nucleotide-binding</keyword>
<dbReference type="InterPro" id="IPR006204">
    <property type="entry name" value="GHMP_kinase_N_dom"/>
</dbReference>
<dbReference type="Pfam" id="PF08544">
    <property type="entry name" value="GHMP_kinases_C"/>
    <property type="match status" value="1"/>
</dbReference>
<feature type="active site" description="Proton acceptor" evidence="11">
    <location>
        <position position="132"/>
    </location>
</feature>
<dbReference type="InterPro" id="IPR013750">
    <property type="entry name" value="GHMP_kinase_C_dom"/>
</dbReference>